<dbReference type="GO" id="GO:0005886">
    <property type="term" value="C:plasma membrane"/>
    <property type="evidence" value="ECO:0007669"/>
    <property type="project" value="UniProtKB-SubCell"/>
</dbReference>
<dbReference type="RefSeq" id="WP_185129431.1">
    <property type="nucleotide sequence ID" value="NZ_JACJVO010000015.1"/>
</dbReference>
<keyword evidence="5 12" id="KW-0812">Transmembrane</keyword>
<dbReference type="EMBL" id="JACJVO010000015">
    <property type="protein sequence ID" value="MBB6731759.1"/>
    <property type="molecule type" value="Genomic_DNA"/>
</dbReference>
<gene>
    <name evidence="14" type="ORF">H7C18_12630</name>
</gene>
<evidence type="ECO:0000256" key="11">
    <source>
        <dbReference type="PIRSR" id="PIRSR005091-3"/>
    </source>
</evidence>
<feature type="binding site" evidence="11">
    <location>
        <position position="466"/>
    </location>
    <ligand>
        <name>Mn(2+)</name>
        <dbReference type="ChEBI" id="CHEBI:29035"/>
    </ligand>
</feature>
<comment type="subcellular location">
    <subcellularLocation>
        <location evidence="1">Cell membrane</location>
        <topology evidence="1">Multi-pass membrane protein</topology>
    </subcellularLocation>
</comment>
<dbReference type="PIRSF" id="PIRSF005091">
    <property type="entry name" value="Mmb_sulf_HI1246"/>
    <property type="match status" value="1"/>
</dbReference>
<evidence type="ECO:0000256" key="5">
    <source>
        <dbReference type="ARBA" id="ARBA00022692"/>
    </source>
</evidence>
<evidence type="ECO:0000256" key="8">
    <source>
        <dbReference type="PIRNR" id="PIRNR005091"/>
    </source>
</evidence>
<evidence type="ECO:0000256" key="2">
    <source>
        <dbReference type="ARBA" id="ARBA00004936"/>
    </source>
</evidence>
<dbReference type="SUPFAM" id="SSF53649">
    <property type="entry name" value="Alkaline phosphatase-like"/>
    <property type="match status" value="1"/>
</dbReference>
<keyword evidence="10" id="KW-0479">Metal-binding</keyword>
<sequence>MIALVSRQRLRGVIAKPFVFFSVLMILKIYLAWFVIFDEGHFWASLATGVPSVWFVFCLIETMFYKRKLGAYLIADLVMTSIYFAVIMYYKYFGVIVTYHALQQAGQVTEVKGSVMSLLHPYFLLIYVDIVALFFILIFNKKVRAWGRSLAVKERQRFVTGIGILMLAACVACIWPNKDSMNEILQAQSMGILNYEVYAAFAASKDDDVSAVSVNQQAIEKLKGETPSATPAYFGAAKGKNVIIIQMEAFQNFLLNKKLDGKELTPNMNKLLGSSLYFPHFFQQVGQGNTADAEFVVNTSFYVPQHGAASQEYVDRVLPSMPRTFAANGYQTATFHTNDITFWNRKELYAALGWDKHYDKTFFGDEDPVMFAASDEVLYSKTADELAKMQSTGQPFYVQLISMSGHHPFDIPERKYKMDLPDRYEGTLVGDYIRAQNYADYALGQFVDKLKANGVWDNSVVVIYGDHQGLPIYSLTSKEKDLMKEIYGRDYGVQDMMNIPLLIKLPGASPEGKELPQTGGQSDIFPTVANLAGISLEDHVHFGQDLLNDTHNVLPERYYLPSGSFINDSSVFVPGKSFEDGTISAIDGGKLGKDSVTKDQYNQALELLSMSDAYVRSLPERK</sequence>
<dbReference type="InterPro" id="IPR017850">
    <property type="entry name" value="Alkaline_phosphatase_core_sf"/>
</dbReference>
<evidence type="ECO:0000313" key="14">
    <source>
        <dbReference type="EMBL" id="MBB6731759.1"/>
    </source>
</evidence>
<dbReference type="InterPro" id="IPR050448">
    <property type="entry name" value="OpgB/LTA_synthase_biosynth"/>
</dbReference>
<evidence type="ECO:0000256" key="3">
    <source>
        <dbReference type="ARBA" id="ARBA00009983"/>
    </source>
</evidence>
<feature type="transmembrane region" description="Helical" evidence="12">
    <location>
        <begin position="158"/>
        <end position="177"/>
    </location>
</feature>
<evidence type="ECO:0000256" key="7">
    <source>
        <dbReference type="ARBA" id="ARBA00023136"/>
    </source>
</evidence>
<evidence type="ECO:0000256" key="10">
    <source>
        <dbReference type="PIRSR" id="PIRSR005091-2"/>
    </source>
</evidence>
<dbReference type="GO" id="GO:0046872">
    <property type="term" value="F:metal ion binding"/>
    <property type="evidence" value="ECO:0007669"/>
    <property type="project" value="UniProtKB-KW"/>
</dbReference>
<comment type="pathway">
    <text evidence="2">Cell wall biogenesis; lipoteichoic acid biosynthesis.</text>
</comment>
<dbReference type="InterPro" id="IPR000917">
    <property type="entry name" value="Sulfatase_N"/>
</dbReference>
<dbReference type="InterPro" id="IPR012160">
    <property type="entry name" value="LtaS-like"/>
</dbReference>
<evidence type="ECO:0000256" key="12">
    <source>
        <dbReference type="SAM" id="Phobius"/>
    </source>
</evidence>
<evidence type="ECO:0000256" key="1">
    <source>
        <dbReference type="ARBA" id="ARBA00004651"/>
    </source>
</evidence>
<dbReference type="CDD" id="cd16015">
    <property type="entry name" value="LTA_synthase"/>
    <property type="match status" value="1"/>
</dbReference>
<dbReference type="Gene3D" id="3.30.1120.170">
    <property type="match status" value="1"/>
</dbReference>
<feature type="binding site" evidence="11">
    <location>
        <position position="248"/>
    </location>
    <ligand>
        <name>Mn(2+)</name>
        <dbReference type="ChEBI" id="CHEBI:29035"/>
    </ligand>
</feature>
<feature type="transmembrane region" description="Helical" evidence="12">
    <location>
        <begin position="12"/>
        <end position="36"/>
    </location>
</feature>
<dbReference type="Gene3D" id="3.40.720.10">
    <property type="entry name" value="Alkaline Phosphatase, subunit A"/>
    <property type="match status" value="1"/>
</dbReference>
<accession>A0A7X0SMT5</accession>
<comment type="caution">
    <text evidence="14">The sequence shown here is derived from an EMBL/GenBank/DDBJ whole genome shotgun (WGS) entry which is preliminary data.</text>
</comment>
<feature type="domain" description="Sulfatase N-terminal" evidence="13">
    <location>
        <begin position="240"/>
        <end position="534"/>
    </location>
</feature>
<dbReference type="PANTHER" id="PTHR47371">
    <property type="entry name" value="LIPOTEICHOIC ACID SYNTHASE"/>
    <property type="match status" value="1"/>
</dbReference>
<proteinExistence type="inferred from homology"/>
<reference evidence="14 15" key="1">
    <citation type="submission" date="2020-08" db="EMBL/GenBank/DDBJ databases">
        <title>Cohnella phylogeny.</title>
        <authorList>
            <person name="Dunlap C."/>
        </authorList>
    </citation>
    <scope>NUCLEOTIDE SEQUENCE [LARGE SCALE GENOMIC DNA]</scope>
    <source>
        <strain evidence="14 15">CBP 2801</strain>
    </source>
</reference>
<feature type="transmembrane region" description="Helical" evidence="12">
    <location>
        <begin position="42"/>
        <end position="60"/>
    </location>
</feature>
<dbReference type="AlphaFoldDB" id="A0A7X0SMT5"/>
<feature type="binding site" evidence="11">
    <location>
        <position position="467"/>
    </location>
    <ligand>
        <name>Mn(2+)</name>
        <dbReference type="ChEBI" id="CHEBI:29035"/>
    </ligand>
</feature>
<evidence type="ECO:0000256" key="9">
    <source>
        <dbReference type="PIRSR" id="PIRSR005091-1"/>
    </source>
</evidence>
<evidence type="ECO:0000256" key="6">
    <source>
        <dbReference type="ARBA" id="ARBA00022989"/>
    </source>
</evidence>
<evidence type="ECO:0000256" key="4">
    <source>
        <dbReference type="ARBA" id="ARBA00022475"/>
    </source>
</evidence>
<feature type="active site" evidence="9">
    <location>
        <position position="290"/>
    </location>
</feature>
<feature type="binding site" evidence="11">
    <location>
        <position position="290"/>
    </location>
    <ligand>
        <name>Mn(2+)</name>
        <dbReference type="ChEBI" id="CHEBI:29035"/>
    </ligand>
</feature>
<evidence type="ECO:0000259" key="13">
    <source>
        <dbReference type="Pfam" id="PF00884"/>
    </source>
</evidence>
<keyword evidence="7 8" id="KW-0472">Membrane</keyword>
<dbReference type="Pfam" id="PF00884">
    <property type="entry name" value="Sulfatase"/>
    <property type="match status" value="1"/>
</dbReference>
<feature type="binding site" evidence="10">
    <location>
        <position position="406"/>
    </location>
    <ligand>
        <name>substrate</name>
    </ligand>
</feature>
<feature type="transmembrane region" description="Helical" evidence="12">
    <location>
        <begin position="119"/>
        <end position="138"/>
    </location>
</feature>
<protein>
    <submittedName>
        <fullName evidence="14">LTA synthase family protein</fullName>
    </submittedName>
</protein>
<name>A0A7X0SMT5_9BACL</name>
<dbReference type="Proteomes" id="UP000564644">
    <property type="component" value="Unassembled WGS sequence"/>
</dbReference>
<keyword evidence="10" id="KW-0464">Manganese</keyword>
<keyword evidence="15" id="KW-1185">Reference proteome</keyword>
<organism evidence="14 15">
    <name type="scientific">Cohnella zeiphila</name>
    <dbReference type="NCBI Taxonomy" id="2761120"/>
    <lineage>
        <taxon>Bacteria</taxon>
        <taxon>Bacillati</taxon>
        <taxon>Bacillota</taxon>
        <taxon>Bacilli</taxon>
        <taxon>Bacillales</taxon>
        <taxon>Paenibacillaceae</taxon>
        <taxon>Cohnella</taxon>
    </lineage>
</organism>
<keyword evidence="4 8" id="KW-1003">Cell membrane</keyword>
<comment type="similarity">
    <text evidence="3 8">Belongs to the LTA synthase family.</text>
</comment>
<evidence type="ECO:0000313" key="15">
    <source>
        <dbReference type="Proteomes" id="UP000564644"/>
    </source>
</evidence>
<dbReference type="PANTHER" id="PTHR47371:SF3">
    <property type="entry name" value="PHOSPHOGLYCEROL TRANSFERASE I"/>
    <property type="match status" value="1"/>
</dbReference>
<keyword evidence="6 12" id="KW-1133">Transmembrane helix</keyword>